<keyword evidence="6" id="KW-0732">Signal</keyword>
<feature type="compositionally biased region" description="Polar residues" evidence="4">
    <location>
        <begin position="330"/>
        <end position="380"/>
    </location>
</feature>
<reference evidence="8" key="2">
    <citation type="submission" date="2023-06" db="EMBL/GenBank/DDBJ databases">
        <authorList>
            <consortium name="Lawrence Berkeley National Laboratory"/>
            <person name="Mondo S.J."/>
            <person name="Hensen N."/>
            <person name="Bonometti L."/>
            <person name="Westerberg I."/>
            <person name="Brannstrom I.O."/>
            <person name="Guillou S."/>
            <person name="Cros-Aarteil S."/>
            <person name="Calhoun S."/>
            <person name="Haridas S."/>
            <person name="Kuo A."/>
            <person name="Pangilinan J."/>
            <person name="Riley R."/>
            <person name="Labutti K."/>
            <person name="Andreopoulos B."/>
            <person name="Lipzen A."/>
            <person name="Chen C."/>
            <person name="Yanf M."/>
            <person name="Daum C."/>
            <person name="Ng V."/>
            <person name="Clum A."/>
            <person name="Steindorff A."/>
            <person name="Ohm R."/>
            <person name="Martin F."/>
            <person name="Silar P."/>
            <person name="Natvig D."/>
            <person name="Lalanne C."/>
            <person name="Gautier V."/>
            <person name="Ament-Velasquez S.L."/>
            <person name="Kruys A."/>
            <person name="Hutchinson M.I."/>
            <person name="Powell A.J."/>
            <person name="Barry K."/>
            <person name="Miller A.N."/>
            <person name="Grigoriev I.V."/>
            <person name="Debuchy R."/>
            <person name="Gladieux P."/>
            <person name="Thoren M.H."/>
            <person name="Johannesson H."/>
        </authorList>
    </citation>
    <scope>NUCLEOTIDE SEQUENCE</scope>
    <source>
        <strain evidence="8">PSN324</strain>
    </source>
</reference>
<keyword evidence="5" id="KW-1133">Transmembrane helix</keyword>
<evidence type="ECO:0000256" key="1">
    <source>
        <dbReference type="ARBA" id="ARBA00022553"/>
    </source>
</evidence>
<keyword evidence="3" id="KW-0067">ATP-binding</keyword>
<feature type="compositionally biased region" description="Pro residues" evidence="4">
    <location>
        <begin position="383"/>
        <end position="394"/>
    </location>
</feature>
<accession>A0AAV9I5M7</accession>
<keyword evidence="2" id="KW-0547">Nucleotide-binding</keyword>
<proteinExistence type="predicted"/>
<keyword evidence="5" id="KW-0472">Membrane</keyword>
<protein>
    <recommendedName>
        <fullName evidence="7">Epidermal growth factor receptor-like transmembrane-juxtamembrane segment domain-containing protein</fullName>
    </recommendedName>
</protein>
<feature type="region of interest" description="Disordered" evidence="4">
    <location>
        <begin position="182"/>
        <end position="203"/>
    </location>
</feature>
<feature type="signal peptide" evidence="6">
    <location>
        <begin position="1"/>
        <end position="21"/>
    </location>
</feature>
<evidence type="ECO:0000256" key="4">
    <source>
        <dbReference type="SAM" id="MobiDB-lite"/>
    </source>
</evidence>
<feature type="compositionally biased region" description="Pro residues" evidence="4">
    <location>
        <begin position="314"/>
        <end position="326"/>
    </location>
</feature>
<evidence type="ECO:0000256" key="3">
    <source>
        <dbReference type="ARBA" id="ARBA00022840"/>
    </source>
</evidence>
<gene>
    <name evidence="8" type="ORF">QBC42DRAFT_335649</name>
</gene>
<feature type="domain" description="Epidermal growth factor receptor-like transmembrane-juxtamembrane segment" evidence="7">
    <location>
        <begin position="215"/>
        <end position="240"/>
    </location>
</feature>
<dbReference type="InterPro" id="IPR049328">
    <property type="entry name" value="TM_ErbB1"/>
</dbReference>
<feature type="compositionally biased region" description="Low complexity" evidence="4">
    <location>
        <begin position="395"/>
        <end position="404"/>
    </location>
</feature>
<dbReference type="EMBL" id="MU864932">
    <property type="protein sequence ID" value="KAK4466326.1"/>
    <property type="molecule type" value="Genomic_DNA"/>
</dbReference>
<feature type="transmembrane region" description="Helical" evidence="5">
    <location>
        <begin position="215"/>
        <end position="237"/>
    </location>
</feature>
<feature type="chain" id="PRO_5043799024" description="Epidermal growth factor receptor-like transmembrane-juxtamembrane segment domain-containing protein" evidence="6">
    <location>
        <begin position="22"/>
        <end position="426"/>
    </location>
</feature>
<dbReference type="GO" id="GO:0005524">
    <property type="term" value="F:ATP binding"/>
    <property type="evidence" value="ECO:0007669"/>
    <property type="project" value="UniProtKB-KW"/>
</dbReference>
<evidence type="ECO:0000259" key="7">
    <source>
        <dbReference type="Pfam" id="PF21314"/>
    </source>
</evidence>
<evidence type="ECO:0000313" key="8">
    <source>
        <dbReference type="EMBL" id="KAK4466326.1"/>
    </source>
</evidence>
<reference evidence="8" key="1">
    <citation type="journal article" date="2023" name="Mol. Phylogenet. Evol.">
        <title>Genome-scale phylogeny and comparative genomics of the fungal order Sordariales.</title>
        <authorList>
            <person name="Hensen N."/>
            <person name="Bonometti L."/>
            <person name="Westerberg I."/>
            <person name="Brannstrom I.O."/>
            <person name="Guillou S."/>
            <person name="Cros-Aarteil S."/>
            <person name="Calhoun S."/>
            <person name="Haridas S."/>
            <person name="Kuo A."/>
            <person name="Mondo S."/>
            <person name="Pangilinan J."/>
            <person name="Riley R."/>
            <person name="LaButti K."/>
            <person name="Andreopoulos B."/>
            <person name="Lipzen A."/>
            <person name="Chen C."/>
            <person name="Yan M."/>
            <person name="Daum C."/>
            <person name="Ng V."/>
            <person name="Clum A."/>
            <person name="Steindorff A."/>
            <person name="Ohm R.A."/>
            <person name="Martin F."/>
            <person name="Silar P."/>
            <person name="Natvig D.O."/>
            <person name="Lalanne C."/>
            <person name="Gautier V."/>
            <person name="Ament-Velasquez S.L."/>
            <person name="Kruys A."/>
            <person name="Hutchinson M.I."/>
            <person name="Powell A.J."/>
            <person name="Barry K."/>
            <person name="Miller A.N."/>
            <person name="Grigoriev I.V."/>
            <person name="Debuchy R."/>
            <person name="Gladieux P."/>
            <person name="Hiltunen Thoren M."/>
            <person name="Johannesson H."/>
        </authorList>
    </citation>
    <scope>NUCLEOTIDE SEQUENCE</scope>
    <source>
        <strain evidence="8">PSN324</strain>
    </source>
</reference>
<comment type="caution">
    <text evidence="8">The sequence shown here is derived from an EMBL/GenBank/DDBJ whole genome shotgun (WGS) entry which is preliminary data.</text>
</comment>
<evidence type="ECO:0000256" key="5">
    <source>
        <dbReference type="SAM" id="Phobius"/>
    </source>
</evidence>
<keyword evidence="1" id="KW-0597">Phosphoprotein</keyword>
<feature type="compositionally biased region" description="Pro residues" evidence="4">
    <location>
        <begin position="247"/>
        <end position="264"/>
    </location>
</feature>
<feature type="compositionally biased region" description="Low complexity" evidence="4">
    <location>
        <begin position="182"/>
        <end position="193"/>
    </location>
</feature>
<keyword evidence="9" id="KW-1185">Reference proteome</keyword>
<evidence type="ECO:0000313" key="9">
    <source>
        <dbReference type="Proteomes" id="UP001321749"/>
    </source>
</evidence>
<evidence type="ECO:0000256" key="2">
    <source>
        <dbReference type="ARBA" id="ARBA00022741"/>
    </source>
</evidence>
<name>A0AAV9I5M7_9PEZI</name>
<evidence type="ECO:0000256" key="6">
    <source>
        <dbReference type="SAM" id="SignalP"/>
    </source>
</evidence>
<keyword evidence="5" id="KW-0812">Transmembrane</keyword>
<dbReference type="AlphaFoldDB" id="A0AAV9I5M7"/>
<dbReference type="Proteomes" id="UP001321749">
    <property type="component" value="Unassembled WGS sequence"/>
</dbReference>
<organism evidence="8 9">
    <name type="scientific">Cladorrhinum samala</name>
    <dbReference type="NCBI Taxonomy" id="585594"/>
    <lineage>
        <taxon>Eukaryota</taxon>
        <taxon>Fungi</taxon>
        <taxon>Dikarya</taxon>
        <taxon>Ascomycota</taxon>
        <taxon>Pezizomycotina</taxon>
        <taxon>Sordariomycetes</taxon>
        <taxon>Sordariomycetidae</taxon>
        <taxon>Sordariales</taxon>
        <taxon>Podosporaceae</taxon>
        <taxon>Cladorrhinum</taxon>
    </lineage>
</organism>
<feature type="region of interest" description="Disordered" evidence="4">
    <location>
        <begin position="244"/>
        <end position="426"/>
    </location>
</feature>
<dbReference type="Pfam" id="PF21314">
    <property type="entry name" value="TM_ErbB1"/>
    <property type="match status" value="1"/>
</dbReference>
<sequence length="426" mass="44637">MAIKKLPWLVAASAWLPTAHSSIAGRDAATWTSPAQTFAAYREADVRPAPPAPTSPPSARNFLKKRASVNTCGYVDADPDQGYACVASNAVCLYNSVASAVGCCLETNCNIYTACLPYASSRATATANMDVTRYCSNAAAPYCAIYLYADPTWAGYTIPTCYSTPATFLIYASTFAGTNGPTNTGPPTIITTPTDPPKPAPTPIEDKKSVPLGPIIGGVVGGVVFLSLVGLGIFFLLRRKPKTQIQPPAPAPAPGGGPGFPPQPSYANQAAVAAPPPNGMSTVPNPQALGPYPPVDNRPSSMFKPGFDTTVQPIPTPSPASPPPMYNMPQQHAAQPVSPQFTGQTMSPQYTGQTPVSPQFTGQTVSPQYTGQTVSPQFTGQPAPFPQQGYPPQPQQAQQAQQPQHFVAELSTQKGDGQVHEMATTS</sequence>